<evidence type="ECO:0000313" key="2">
    <source>
        <dbReference type="Proteomes" id="UP001296873"/>
    </source>
</evidence>
<evidence type="ECO:0000313" key="1">
    <source>
        <dbReference type="EMBL" id="MBK1671441.1"/>
    </source>
</evidence>
<dbReference type="EMBL" id="NRRL01000190">
    <property type="protein sequence ID" value="MBK1671441.1"/>
    <property type="molecule type" value="Genomic_DNA"/>
</dbReference>
<gene>
    <name evidence="1" type="ORF">CKO28_25920</name>
</gene>
<sequence>MDYLDIRLDQQWTGSFHEHHKPRTSGPIQLHFLHWRVFKFAKQPADLRFNFVPALINTSHKIRRLQFSCLNALLRICRILWS</sequence>
<keyword evidence="2" id="KW-1185">Reference proteome</keyword>
<name>A0ABS1DN53_9PROT</name>
<reference evidence="1 2" key="1">
    <citation type="journal article" date="2020" name="Microorganisms">
        <title>Osmotic Adaptation and Compatible Solute Biosynthesis of Phototrophic Bacteria as Revealed from Genome Analyses.</title>
        <authorList>
            <person name="Imhoff J.F."/>
            <person name="Rahn T."/>
            <person name="Kunzel S."/>
            <person name="Keller A."/>
            <person name="Neulinger S.C."/>
        </authorList>
    </citation>
    <scope>NUCLEOTIDE SEQUENCE [LARGE SCALE GENOMIC DNA]</scope>
    <source>
        <strain evidence="1 2">DSM 9895</strain>
    </source>
</reference>
<comment type="caution">
    <text evidence="1">The sequence shown here is derived from an EMBL/GenBank/DDBJ whole genome shotgun (WGS) entry which is preliminary data.</text>
</comment>
<evidence type="ECO:0008006" key="3">
    <source>
        <dbReference type="Google" id="ProtNLM"/>
    </source>
</evidence>
<proteinExistence type="predicted"/>
<accession>A0ABS1DN53</accession>
<dbReference type="Proteomes" id="UP001296873">
    <property type="component" value="Unassembled WGS sequence"/>
</dbReference>
<protein>
    <recommendedName>
        <fullName evidence="3">Alpha-carbonic anhydrase domain-containing protein</fullName>
    </recommendedName>
</protein>
<organism evidence="1 2">
    <name type="scientific">Rhodovibrio sodomensis</name>
    <dbReference type="NCBI Taxonomy" id="1088"/>
    <lineage>
        <taxon>Bacteria</taxon>
        <taxon>Pseudomonadati</taxon>
        <taxon>Pseudomonadota</taxon>
        <taxon>Alphaproteobacteria</taxon>
        <taxon>Rhodospirillales</taxon>
        <taxon>Rhodovibrionaceae</taxon>
        <taxon>Rhodovibrio</taxon>
    </lineage>
</organism>